<dbReference type="EMBL" id="CP048620">
    <property type="protein sequence ID" value="QPJ64678.1"/>
    <property type="molecule type" value="Genomic_DNA"/>
</dbReference>
<keyword evidence="8 12" id="KW-0862">Zinc</keyword>
<feature type="binding site" evidence="12">
    <location>
        <position position="134"/>
    </location>
    <ligand>
        <name>Zn(2+)</name>
        <dbReference type="ChEBI" id="CHEBI:29105"/>
        <note>catalytic</note>
    </ligand>
</feature>
<feature type="binding site" evidence="12">
    <location>
        <position position="203"/>
    </location>
    <ligand>
        <name>Zn(2+)</name>
        <dbReference type="ChEBI" id="CHEBI:29105"/>
        <note>catalytic</note>
    </ligand>
</feature>
<feature type="transmembrane region" description="Helical" evidence="12">
    <location>
        <begin position="140"/>
        <end position="166"/>
    </location>
</feature>
<dbReference type="InterPro" id="IPR001915">
    <property type="entry name" value="Peptidase_M48"/>
</dbReference>
<evidence type="ECO:0000256" key="6">
    <source>
        <dbReference type="ARBA" id="ARBA00022723"/>
    </source>
</evidence>
<evidence type="ECO:0000256" key="9">
    <source>
        <dbReference type="ARBA" id="ARBA00022989"/>
    </source>
</evidence>
<dbReference type="Proteomes" id="UP000594464">
    <property type="component" value="Chromosome"/>
</dbReference>
<feature type="active site" evidence="12">
    <location>
        <position position="131"/>
    </location>
</feature>
<evidence type="ECO:0000256" key="10">
    <source>
        <dbReference type="ARBA" id="ARBA00023049"/>
    </source>
</evidence>
<evidence type="ECO:0000313" key="15">
    <source>
        <dbReference type="Proteomes" id="UP000594464"/>
    </source>
</evidence>
<accession>A0A7T0C1B0</accession>
<keyword evidence="9 12" id="KW-1133">Transmembrane helix</keyword>
<comment type="subcellular location">
    <subcellularLocation>
        <location evidence="1 12">Cell membrane</location>
        <topology evidence="1 12">Multi-pass membrane protein</topology>
    </subcellularLocation>
</comment>
<feature type="binding site" evidence="12">
    <location>
        <position position="130"/>
    </location>
    <ligand>
        <name>Zn(2+)</name>
        <dbReference type="ChEBI" id="CHEBI:29105"/>
        <note>catalytic</note>
    </ligand>
</feature>
<dbReference type="PANTHER" id="PTHR43221:SF1">
    <property type="entry name" value="PROTEASE HTPX"/>
    <property type="match status" value="1"/>
</dbReference>
<evidence type="ECO:0000256" key="8">
    <source>
        <dbReference type="ARBA" id="ARBA00022833"/>
    </source>
</evidence>
<dbReference type="KEGG" id="nva:G3M78_04440"/>
<dbReference type="PANTHER" id="PTHR43221">
    <property type="entry name" value="PROTEASE HTPX"/>
    <property type="match status" value="1"/>
</dbReference>
<dbReference type="NCBIfam" id="NF002826">
    <property type="entry name" value="PRK03001.1"/>
    <property type="match status" value="1"/>
</dbReference>
<sequence length="292" mass="31765">MNTFKTTLLLTSLTLLLVMGGMALGGQEGMVMAFIIAMVMNFGAYFFSDKLALSMYGAQEVSEREFPDVHRIVRDLSRRAEIPMPRIFHIPSEQPNAFATGRNPEHASVAFTDGILNILDEREFAGVMAHEIGHIKNRDILLGTIAATLAGAISMLANIAQWGMIFGGGRGERNVHPALHLLMIFLAPIAALLIQMAISRTREYKADATGAQLMADAAPLASALRKLEQTAQRVPMHNAEPATAHMFIVSPLAGVDFASLFSTHPPIEKRVAKLQSLNTELKRIGGRAHSLV</sequence>
<evidence type="ECO:0000256" key="1">
    <source>
        <dbReference type="ARBA" id="ARBA00004651"/>
    </source>
</evidence>
<proteinExistence type="inferred from homology"/>
<comment type="similarity">
    <text evidence="2 12">Belongs to the peptidase M48B family.</text>
</comment>
<keyword evidence="6 12" id="KW-0479">Metal-binding</keyword>
<evidence type="ECO:0000256" key="4">
    <source>
        <dbReference type="ARBA" id="ARBA00022670"/>
    </source>
</evidence>
<comment type="cofactor">
    <cofactor evidence="12">
        <name>Zn(2+)</name>
        <dbReference type="ChEBI" id="CHEBI:29105"/>
    </cofactor>
    <text evidence="12">Binds 1 zinc ion per subunit.</text>
</comment>
<dbReference type="GO" id="GO:0006508">
    <property type="term" value="P:proteolysis"/>
    <property type="evidence" value="ECO:0007669"/>
    <property type="project" value="UniProtKB-KW"/>
</dbReference>
<evidence type="ECO:0000256" key="5">
    <source>
        <dbReference type="ARBA" id="ARBA00022692"/>
    </source>
</evidence>
<dbReference type="GO" id="GO:0005886">
    <property type="term" value="C:plasma membrane"/>
    <property type="evidence" value="ECO:0007669"/>
    <property type="project" value="UniProtKB-SubCell"/>
</dbReference>
<feature type="transmembrane region" description="Helical" evidence="12">
    <location>
        <begin position="30"/>
        <end position="47"/>
    </location>
</feature>
<feature type="domain" description="Peptidase M48" evidence="13">
    <location>
        <begin position="64"/>
        <end position="276"/>
    </location>
</feature>
<evidence type="ECO:0000256" key="2">
    <source>
        <dbReference type="ARBA" id="ARBA00009779"/>
    </source>
</evidence>
<gene>
    <name evidence="12 14" type="primary">htpX</name>
    <name evidence="14" type="ORF">G3M78_04440</name>
</gene>
<keyword evidence="4 12" id="KW-0645">Protease</keyword>
<keyword evidence="10 12" id="KW-0482">Metalloprotease</keyword>
<evidence type="ECO:0000256" key="7">
    <source>
        <dbReference type="ARBA" id="ARBA00022801"/>
    </source>
</evidence>
<dbReference type="GO" id="GO:0004222">
    <property type="term" value="F:metalloendopeptidase activity"/>
    <property type="evidence" value="ECO:0007669"/>
    <property type="project" value="UniProtKB-UniRule"/>
</dbReference>
<evidence type="ECO:0000256" key="3">
    <source>
        <dbReference type="ARBA" id="ARBA00022475"/>
    </source>
</evidence>
<dbReference type="EC" id="3.4.24.-" evidence="12"/>
<evidence type="ECO:0000256" key="12">
    <source>
        <dbReference type="HAMAP-Rule" id="MF_00188"/>
    </source>
</evidence>
<dbReference type="CDD" id="cd07336">
    <property type="entry name" value="M48B_HtpX_like"/>
    <property type="match status" value="1"/>
</dbReference>
<keyword evidence="5 12" id="KW-0812">Transmembrane</keyword>
<dbReference type="InterPro" id="IPR050083">
    <property type="entry name" value="HtpX_protease"/>
</dbReference>
<dbReference type="Pfam" id="PF01435">
    <property type="entry name" value="Peptidase_M48"/>
    <property type="match status" value="1"/>
</dbReference>
<keyword evidence="7 12" id="KW-0378">Hydrolase</keyword>
<dbReference type="GO" id="GO:0008270">
    <property type="term" value="F:zinc ion binding"/>
    <property type="evidence" value="ECO:0007669"/>
    <property type="project" value="UniProtKB-UniRule"/>
</dbReference>
<evidence type="ECO:0000259" key="13">
    <source>
        <dbReference type="Pfam" id="PF01435"/>
    </source>
</evidence>
<name>A0A7T0C1B0_9BACT</name>
<protein>
    <recommendedName>
        <fullName evidence="12">Protease HtpX homolog</fullName>
        <ecNumber evidence="12">3.4.24.-</ecNumber>
    </recommendedName>
</protein>
<evidence type="ECO:0000256" key="11">
    <source>
        <dbReference type="ARBA" id="ARBA00023136"/>
    </source>
</evidence>
<keyword evidence="11 12" id="KW-0472">Membrane</keyword>
<organism evidence="14 15">
    <name type="scientific">Candidatus Nitrohelix vancouverensis</name>
    <dbReference type="NCBI Taxonomy" id="2705534"/>
    <lineage>
        <taxon>Bacteria</taxon>
        <taxon>Pseudomonadati</taxon>
        <taxon>Nitrospinota/Tectimicrobiota group</taxon>
        <taxon>Nitrospinota</taxon>
        <taxon>Nitrospinia</taxon>
        <taxon>Nitrospinales</taxon>
        <taxon>Nitrospinaceae</taxon>
        <taxon>Candidatus Nitrohelix</taxon>
    </lineage>
</organism>
<dbReference type="Gene3D" id="3.30.2010.10">
    <property type="entry name" value="Metalloproteases ('zincins'), catalytic domain"/>
    <property type="match status" value="1"/>
</dbReference>
<dbReference type="HAMAP" id="MF_00188">
    <property type="entry name" value="Pept_M48_protease_HtpX"/>
    <property type="match status" value="1"/>
</dbReference>
<feature type="transmembrane region" description="Helical" evidence="12">
    <location>
        <begin position="178"/>
        <end position="198"/>
    </location>
</feature>
<dbReference type="InterPro" id="IPR022919">
    <property type="entry name" value="Pept_M48_protease_HtpX"/>
</dbReference>
<evidence type="ECO:0000313" key="14">
    <source>
        <dbReference type="EMBL" id="QPJ64678.1"/>
    </source>
</evidence>
<keyword evidence="3 12" id="KW-1003">Cell membrane</keyword>
<dbReference type="AlphaFoldDB" id="A0A7T0C1B0"/>
<reference evidence="15" key="1">
    <citation type="submission" date="2020-02" db="EMBL/GenBank/DDBJ databases">
        <title>Genomic and physiological characterization of two novel Nitrospinaceae genera.</title>
        <authorList>
            <person name="Mueller A.J."/>
            <person name="Jung M.-Y."/>
            <person name="Strachan C.R."/>
            <person name="Herbold C.W."/>
            <person name="Kirkegaard R.H."/>
            <person name="Daims H."/>
        </authorList>
    </citation>
    <scope>NUCLEOTIDE SEQUENCE [LARGE SCALE GENOMIC DNA]</scope>
</reference>